<evidence type="ECO:0000313" key="2">
    <source>
        <dbReference type="Proteomes" id="UP000070533"/>
    </source>
</evidence>
<accession>A0A133QHJ0</accession>
<keyword evidence="2" id="KW-1185">Reference proteome</keyword>
<organism evidence="1 2">
    <name type="scientific">Prevotella corporis</name>
    <dbReference type="NCBI Taxonomy" id="28128"/>
    <lineage>
        <taxon>Bacteria</taxon>
        <taxon>Pseudomonadati</taxon>
        <taxon>Bacteroidota</taxon>
        <taxon>Bacteroidia</taxon>
        <taxon>Bacteroidales</taxon>
        <taxon>Prevotellaceae</taxon>
        <taxon>Prevotella</taxon>
    </lineage>
</organism>
<reference evidence="2" key="1">
    <citation type="submission" date="2016-01" db="EMBL/GenBank/DDBJ databases">
        <authorList>
            <person name="Mitreva M."/>
            <person name="Pepin K.H."/>
            <person name="Mihindukulasuriya K.A."/>
            <person name="Fulton R."/>
            <person name="Fronick C."/>
            <person name="O'Laughlin M."/>
            <person name="Miner T."/>
            <person name="Herter B."/>
            <person name="Rosa B.A."/>
            <person name="Cordes M."/>
            <person name="Tomlinson C."/>
            <person name="Wollam A."/>
            <person name="Palsikar V.B."/>
            <person name="Mardis E.R."/>
            <person name="Wilson R.K."/>
        </authorList>
    </citation>
    <scope>NUCLEOTIDE SEQUENCE [LARGE SCALE GENOMIC DNA]</scope>
    <source>
        <strain evidence="2">MJR7716</strain>
    </source>
</reference>
<comment type="caution">
    <text evidence="1">The sequence shown here is derived from an EMBL/GenBank/DDBJ whole genome shotgun (WGS) entry which is preliminary data.</text>
</comment>
<evidence type="ECO:0000313" key="1">
    <source>
        <dbReference type="EMBL" id="KXA42334.1"/>
    </source>
</evidence>
<dbReference type="Proteomes" id="UP000070533">
    <property type="component" value="Unassembled WGS sequence"/>
</dbReference>
<dbReference type="EMBL" id="LRQG01000037">
    <property type="protein sequence ID" value="KXA42334.1"/>
    <property type="molecule type" value="Genomic_DNA"/>
</dbReference>
<dbReference type="AlphaFoldDB" id="A0A133QHJ0"/>
<gene>
    <name evidence="1" type="ORF">HMPREF3226_00691</name>
</gene>
<dbReference type="PATRIC" id="fig|28128.5.peg.697"/>
<sequence length="40" mass="4497">MLSLGFSTIIPELDFNDFSIIQISKNINLKPYDGVIKKPS</sequence>
<proteinExistence type="predicted"/>
<dbReference type="STRING" id="28128.HMPREF3226_00691"/>
<name>A0A133QHJ0_9BACT</name>
<protein>
    <submittedName>
        <fullName evidence="1">Uncharacterized protein</fullName>
    </submittedName>
</protein>